<reference evidence="1 2" key="1">
    <citation type="submission" date="2023-12" db="EMBL/GenBank/DDBJ databases">
        <title>Genomic sequences of Capnocytophaga and Parvimonas strains.</title>
        <authorList>
            <person name="Watt R.M."/>
            <person name="Wang M."/>
            <person name="Yang T."/>
            <person name="Tong W.M."/>
        </authorList>
    </citation>
    <scope>NUCLEOTIDE SEQUENCE [LARGE SCALE GENOMIC DNA]</scope>
    <source>
        <strain evidence="1 2">CCUG 13096</strain>
    </source>
</reference>
<dbReference type="Proteomes" id="UP001311730">
    <property type="component" value="Unassembled WGS sequence"/>
</dbReference>
<protein>
    <submittedName>
        <fullName evidence="1">Uncharacterized protein</fullName>
    </submittedName>
</protein>
<keyword evidence="2" id="KW-1185">Reference proteome</keyword>
<sequence>MKNISELIRAIKRRPKMFIPELKIDQLYFYISGFLLAKRTNEILESIDISFSEEFNTWLTQKIHYKNNYSNWLYMIEDSPYEDKFSAIMNFFSEWLSEKEHLEA</sequence>
<comment type="caution">
    <text evidence="1">The sequence shown here is derived from an EMBL/GenBank/DDBJ whole genome shotgun (WGS) entry which is preliminary data.</text>
</comment>
<dbReference type="EMBL" id="JAYKBW010000014">
    <property type="protein sequence ID" value="MEB3076004.1"/>
    <property type="molecule type" value="Genomic_DNA"/>
</dbReference>
<gene>
    <name evidence="1" type="ORF">VJJ08_11965</name>
</gene>
<dbReference type="RefSeq" id="WP_323984090.1">
    <property type="nucleotide sequence ID" value="NZ_JAYKBW010000014.1"/>
</dbReference>
<accession>A0ABU5ZAM5</accession>
<name>A0ABU5ZAM5_9FLAO</name>
<proteinExistence type="predicted"/>
<evidence type="ECO:0000313" key="1">
    <source>
        <dbReference type="EMBL" id="MEB3076004.1"/>
    </source>
</evidence>
<evidence type="ECO:0000313" key="2">
    <source>
        <dbReference type="Proteomes" id="UP001311730"/>
    </source>
</evidence>
<organism evidence="1 2">
    <name type="scientific">Capnocytophaga gingivalis</name>
    <dbReference type="NCBI Taxonomy" id="1017"/>
    <lineage>
        <taxon>Bacteria</taxon>
        <taxon>Pseudomonadati</taxon>
        <taxon>Bacteroidota</taxon>
        <taxon>Flavobacteriia</taxon>
        <taxon>Flavobacteriales</taxon>
        <taxon>Flavobacteriaceae</taxon>
        <taxon>Capnocytophaga</taxon>
    </lineage>
</organism>